<dbReference type="InterPro" id="IPR009057">
    <property type="entry name" value="Homeodomain-like_sf"/>
</dbReference>
<dbReference type="Gene3D" id="1.10.10.60">
    <property type="entry name" value="Homeodomain-like"/>
    <property type="match status" value="1"/>
</dbReference>
<name>A0A3A4NB52_ABYX5</name>
<evidence type="ECO:0000256" key="7">
    <source>
        <dbReference type="ARBA" id="ARBA00023015"/>
    </source>
</evidence>
<organism evidence="14 15">
    <name type="scientific">Abyssobacteria bacterium (strain SURF_5)</name>
    <dbReference type="NCBI Taxonomy" id="2093360"/>
    <lineage>
        <taxon>Bacteria</taxon>
        <taxon>Pseudomonadati</taxon>
        <taxon>Candidatus Hydrogenedentota</taxon>
        <taxon>Candidatus Abyssobacteria</taxon>
    </lineage>
</organism>
<keyword evidence="2" id="KW-0963">Cytoplasm</keyword>
<dbReference type="InterPro" id="IPR003593">
    <property type="entry name" value="AAA+_ATPase"/>
</dbReference>
<dbReference type="PROSITE" id="PS50045">
    <property type="entry name" value="SIGMA54_INTERACT_4"/>
    <property type="match status" value="1"/>
</dbReference>
<comment type="subcellular location">
    <subcellularLocation>
        <location evidence="1">Cytoplasm</location>
    </subcellularLocation>
</comment>
<evidence type="ECO:0000256" key="11">
    <source>
        <dbReference type="PROSITE-ProRule" id="PRU00169"/>
    </source>
</evidence>
<dbReference type="PROSITE" id="PS00676">
    <property type="entry name" value="SIGMA54_INTERACT_2"/>
    <property type="match status" value="1"/>
</dbReference>
<dbReference type="InterPro" id="IPR002197">
    <property type="entry name" value="HTH_Fis"/>
</dbReference>
<dbReference type="SUPFAM" id="SSF52540">
    <property type="entry name" value="P-loop containing nucleoside triphosphate hydrolases"/>
    <property type="match status" value="1"/>
</dbReference>
<gene>
    <name evidence="14" type="ORF">C4520_14225</name>
</gene>
<keyword evidence="9" id="KW-0010">Activator</keyword>
<feature type="domain" description="Sigma-54 factor interaction" evidence="12">
    <location>
        <begin position="144"/>
        <end position="374"/>
    </location>
</feature>
<evidence type="ECO:0000256" key="5">
    <source>
        <dbReference type="ARBA" id="ARBA00022840"/>
    </source>
</evidence>
<dbReference type="SMART" id="SM00448">
    <property type="entry name" value="REC"/>
    <property type="match status" value="1"/>
</dbReference>
<dbReference type="SUPFAM" id="SSF46689">
    <property type="entry name" value="Homeodomain-like"/>
    <property type="match status" value="1"/>
</dbReference>
<dbReference type="Pfam" id="PF00072">
    <property type="entry name" value="Response_reg"/>
    <property type="match status" value="1"/>
</dbReference>
<dbReference type="Gene3D" id="1.10.8.60">
    <property type="match status" value="1"/>
</dbReference>
<evidence type="ECO:0000256" key="4">
    <source>
        <dbReference type="ARBA" id="ARBA00022741"/>
    </source>
</evidence>
<evidence type="ECO:0000256" key="1">
    <source>
        <dbReference type="ARBA" id="ARBA00004496"/>
    </source>
</evidence>
<dbReference type="InterPro" id="IPR011006">
    <property type="entry name" value="CheY-like_superfamily"/>
</dbReference>
<keyword evidence="3 11" id="KW-0597">Phosphoprotein</keyword>
<dbReference type="FunFam" id="3.40.50.2300:FF:000018">
    <property type="entry name" value="DNA-binding transcriptional regulator NtrC"/>
    <property type="match status" value="1"/>
</dbReference>
<dbReference type="Proteomes" id="UP000265882">
    <property type="component" value="Unassembled WGS sequence"/>
</dbReference>
<dbReference type="Gene3D" id="3.40.50.2300">
    <property type="match status" value="1"/>
</dbReference>
<proteinExistence type="predicted"/>
<dbReference type="PRINTS" id="PR01590">
    <property type="entry name" value="HTHFIS"/>
</dbReference>
<dbReference type="InterPro" id="IPR002078">
    <property type="entry name" value="Sigma_54_int"/>
</dbReference>
<dbReference type="SMART" id="SM00382">
    <property type="entry name" value="AAA"/>
    <property type="match status" value="1"/>
</dbReference>
<dbReference type="GO" id="GO:0005737">
    <property type="term" value="C:cytoplasm"/>
    <property type="evidence" value="ECO:0007669"/>
    <property type="project" value="UniProtKB-SubCell"/>
</dbReference>
<dbReference type="InterPro" id="IPR025944">
    <property type="entry name" value="Sigma_54_int_dom_CS"/>
</dbReference>
<keyword evidence="7" id="KW-0805">Transcription regulation</keyword>
<dbReference type="PANTHER" id="PTHR32071">
    <property type="entry name" value="TRANSCRIPTIONAL REGULATORY PROTEIN"/>
    <property type="match status" value="1"/>
</dbReference>
<evidence type="ECO:0000313" key="14">
    <source>
        <dbReference type="EMBL" id="RJP18603.1"/>
    </source>
</evidence>
<protein>
    <submittedName>
        <fullName evidence="14">Sigma-54-dependent Fis family transcriptional regulator</fullName>
    </submittedName>
</protein>
<dbReference type="InterPro" id="IPR058031">
    <property type="entry name" value="AAA_lid_NorR"/>
</dbReference>
<dbReference type="PROSITE" id="PS00688">
    <property type="entry name" value="SIGMA54_INTERACT_3"/>
    <property type="match status" value="1"/>
</dbReference>
<evidence type="ECO:0000256" key="9">
    <source>
        <dbReference type="ARBA" id="ARBA00023159"/>
    </source>
</evidence>
<dbReference type="InterPro" id="IPR025662">
    <property type="entry name" value="Sigma_54_int_dom_ATP-bd_1"/>
</dbReference>
<dbReference type="FunFam" id="3.40.50.300:FF:000006">
    <property type="entry name" value="DNA-binding transcriptional regulator NtrC"/>
    <property type="match status" value="1"/>
</dbReference>
<dbReference type="InterPro" id="IPR001789">
    <property type="entry name" value="Sig_transdc_resp-reg_receiver"/>
</dbReference>
<accession>A0A3A4NB52</accession>
<dbReference type="Gene3D" id="3.40.50.300">
    <property type="entry name" value="P-loop containing nucleotide triphosphate hydrolases"/>
    <property type="match status" value="1"/>
</dbReference>
<evidence type="ECO:0000256" key="3">
    <source>
        <dbReference type="ARBA" id="ARBA00022553"/>
    </source>
</evidence>
<dbReference type="InterPro" id="IPR025943">
    <property type="entry name" value="Sigma_54_int_dom_ATP-bd_2"/>
</dbReference>
<dbReference type="InterPro" id="IPR027417">
    <property type="entry name" value="P-loop_NTPase"/>
</dbReference>
<evidence type="ECO:0000256" key="8">
    <source>
        <dbReference type="ARBA" id="ARBA00023125"/>
    </source>
</evidence>
<evidence type="ECO:0000256" key="2">
    <source>
        <dbReference type="ARBA" id="ARBA00022490"/>
    </source>
</evidence>
<evidence type="ECO:0000256" key="6">
    <source>
        <dbReference type="ARBA" id="ARBA00023012"/>
    </source>
</evidence>
<keyword evidence="6" id="KW-0902">Two-component regulatory system</keyword>
<dbReference type="AlphaFoldDB" id="A0A3A4NB52"/>
<dbReference type="PROSITE" id="PS50110">
    <property type="entry name" value="RESPONSE_REGULATORY"/>
    <property type="match status" value="1"/>
</dbReference>
<dbReference type="PROSITE" id="PS00675">
    <property type="entry name" value="SIGMA54_INTERACT_1"/>
    <property type="match status" value="1"/>
</dbReference>
<dbReference type="FunFam" id="1.10.8.60:FF:000014">
    <property type="entry name" value="DNA-binding transcriptional regulator NtrC"/>
    <property type="match status" value="1"/>
</dbReference>
<evidence type="ECO:0000259" key="12">
    <source>
        <dbReference type="PROSITE" id="PS50045"/>
    </source>
</evidence>
<feature type="modified residue" description="4-aspartylphosphate" evidence="11">
    <location>
        <position position="54"/>
    </location>
</feature>
<dbReference type="GO" id="GO:0006355">
    <property type="term" value="P:regulation of DNA-templated transcription"/>
    <property type="evidence" value="ECO:0007669"/>
    <property type="project" value="InterPro"/>
</dbReference>
<dbReference type="GO" id="GO:0005524">
    <property type="term" value="F:ATP binding"/>
    <property type="evidence" value="ECO:0007669"/>
    <property type="project" value="UniProtKB-KW"/>
</dbReference>
<dbReference type="PANTHER" id="PTHR32071:SF113">
    <property type="entry name" value="ALGINATE BIOSYNTHESIS TRANSCRIPTIONAL REGULATORY PROTEIN ALGB"/>
    <property type="match status" value="1"/>
</dbReference>
<sequence length="456" mass="51238">MNKAKILIVDDEHLIRWSLEKDLQQAGYSTTQAASGEEALGLIEEIEPDVVLLDLRMPGIDGFQVMEETKRRDFHPLFIIVTGTGDVKTAVRAVKEGAVDYICKPFEIEDVKLRIEMALETSRMRRELSNLKDDLKAQFGLGNMIGEAPSMKEIFSTIEKVSASKFSTVLLQGESGTGKDLVARTIHSLSDRSQSIFLDINCSAFPESLLESELFGHERGSFTGARGQKKGLFELANGGTVYLDEIGDMPLSLQGKLLKAIETKRFRRVGGTVEISVDVRIIAATNKDLKAAIEEGRFRNDLFYRLKVIPIYLPPLRERREDIPRLAQFFIEKFNYEFKKSVQGISSEALQLLSVYPWPGNIRELKNVIERILILETGDYIDIDDLPPEISQYVEGPRRSAVAEKFPMTGLSLEEVEKELISKALSMAAGNQTRAAELLGISRDTLRYRLQKFGLK</sequence>
<reference evidence="14 15" key="1">
    <citation type="journal article" date="2017" name="ISME J.">
        <title>Energy and carbon metabolisms in a deep terrestrial subsurface fluid microbial community.</title>
        <authorList>
            <person name="Momper L."/>
            <person name="Jungbluth S.P."/>
            <person name="Lee M.D."/>
            <person name="Amend J.P."/>
        </authorList>
    </citation>
    <scope>NUCLEOTIDE SEQUENCE [LARGE SCALE GENOMIC DNA]</scope>
    <source>
        <strain evidence="14">SURF_5</strain>
    </source>
</reference>
<dbReference type="GO" id="GO:0043565">
    <property type="term" value="F:sequence-specific DNA binding"/>
    <property type="evidence" value="ECO:0007669"/>
    <property type="project" value="InterPro"/>
</dbReference>
<keyword evidence="5" id="KW-0067">ATP-binding</keyword>
<keyword evidence="10" id="KW-0804">Transcription</keyword>
<evidence type="ECO:0000259" key="13">
    <source>
        <dbReference type="PROSITE" id="PS50110"/>
    </source>
</evidence>
<keyword evidence="4" id="KW-0547">Nucleotide-binding</keyword>
<dbReference type="Pfam" id="PF02954">
    <property type="entry name" value="HTH_8"/>
    <property type="match status" value="1"/>
</dbReference>
<evidence type="ECO:0000313" key="15">
    <source>
        <dbReference type="Proteomes" id="UP000265882"/>
    </source>
</evidence>
<comment type="caution">
    <text evidence="14">The sequence shown here is derived from an EMBL/GenBank/DDBJ whole genome shotgun (WGS) entry which is preliminary data.</text>
</comment>
<dbReference type="Pfam" id="PF25601">
    <property type="entry name" value="AAA_lid_14"/>
    <property type="match status" value="1"/>
</dbReference>
<keyword evidence="8" id="KW-0238">DNA-binding</keyword>
<dbReference type="GO" id="GO:0000160">
    <property type="term" value="P:phosphorelay signal transduction system"/>
    <property type="evidence" value="ECO:0007669"/>
    <property type="project" value="UniProtKB-KW"/>
</dbReference>
<dbReference type="EMBL" id="QZKU01000099">
    <property type="protein sequence ID" value="RJP18603.1"/>
    <property type="molecule type" value="Genomic_DNA"/>
</dbReference>
<dbReference type="Pfam" id="PF00158">
    <property type="entry name" value="Sigma54_activat"/>
    <property type="match status" value="1"/>
</dbReference>
<dbReference type="SUPFAM" id="SSF52172">
    <property type="entry name" value="CheY-like"/>
    <property type="match status" value="1"/>
</dbReference>
<dbReference type="CDD" id="cd00009">
    <property type="entry name" value="AAA"/>
    <property type="match status" value="1"/>
</dbReference>
<evidence type="ECO:0000256" key="10">
    <source>
        <dbReference type="ARBA" id="ARBA00023163"/>
    </source>
</evidence>
<feature type="domain" description="Response regulatory" evidence="13">
    <location>
        <begin position="5"/>
        <end position="119"/>
    </location>
</feature>